<sequence>MDAHPTPFPGNKAQSVKSKYKKVSEAPKQKIKEALPQRQRRTFGTIRNPNIPEKTLPEKPKPKPTSKISSKPPKTEVAPKPESAKKTPKTGSDTTKLSKKKTVSFTEKVEGSVTKKSPAREADGVKTPIRPPFTVKPIKVSGTPYLSAEKCSSCLFDRLETASYWLGQIKTAESVGKHFVSAGFFRLANDCKAEPIRNLQIELKKYMARHDNLSTKAEWEDVARAYGILKKEHEAKSNEDVMNLSICDEMGTPSGSKLGDVSDAQESGIEDDDWVKEIDLNSN</sequence>
<dbReference type="EMBL" id="PKPP01007808">
    <property type="protein sequence ID" value="PWA52379.1"/>
    <property type="molecule type" value="Genomic_DNA"/>
</dbReference>
<accession>A0A2U1LTQ2</accession>
<feature type="compositionally biased region" description="Basic and acidic residues" evidence="1">
    <location>
        <begin position="73"/>
        <end position="85"/>
    </location>
</feature>
<gene>
    <name evidence="2" type="ORF">CTI12_AA455340</name>
</gene>
<protein>
    <submittedName>
        <fullName evidence="2">Uncharacterized protein</fullName>
    </submittedName>
</protein>
<keyword evidence="3" id="KW-1185">Reference proteome</keyword>
<dbReference type="PANTHER" id="PTHR34468">
    <property type="entry name" value="MICROTUBULE-ASSOCIATED FUTSCH-LIKE PROTEIN"/>
    <property type="match status" value="1"/>
</dbReference>
<evidence type="ECO:0000313" key="3">
    <source>
        <dbReference type="Proteomes" id="UP000245207"/>
    </source>
</evidence>
<dbReference type="Proteomes" id="UP000245207">
    <property type="component" value="Unassembled WGS sequence"/>
</dbReference>
<dbReference type="PANTHER" id="PTHR34468:SF3">
    <property type="entry name" value="OS03G0288900 PROTEIN"/>
    <property type="match status" value="1"/>
</dbReference>
<proteinExistence type="predicted"/>
<reference evidence="2 3" key="1">
    <citation type="journal article" date="2018" name="Mol. Plant">
        <title>The genome of Artemisia annua provides insight into the evolution of Asteraceae family and artemisinin biosynthesis.</title>
        <authorList>
            <person name="Shen Q."/>
            <person name="Zhang L."/>
            <person name="Liao Z."/>
            <person name="Wang S."/>
            <person name="Yan T."/>
            <person name="Shi P."/>
            <person name="Liu M."/>
            <person name="Fu X."/>
            <person name="Pan Q."/>
            <person name="Wang Y."/>
            <person name="Lv Z."/>
            <person name="Lu X."/>
            <person name="Zhang F."/>
            <person name="Jiang W."/>
            <person name="Ma Y."/>
            <person name="Chen M."/>
            <person name="Hao X."/>
            <person name="Li L."/>
            <person name="Tang Y."/>
            <person name="Lv G."/>
            <person name="Zhou Y."/>
            <person name="Sun X."/>
            <person name="Brodelius P.E."/>
            <person name="Rose J.K.C."/>
            <person name="Tang K."/>
        </authorList>
    </citation>
    <scope>NUCLEOTIDE SEQUENCE [LARGE SCALE GENOMIC DNA]</scope>
    <source>
        <strain evidence="3">cv. Huhao1</strain>
        <tissue evidence="2">Leaf</tissue>
    </source>
</reference>
<dbReference type="OrthoDB" id="1918850at2759"/>
<dbReference type="AlphaFoldDB" id="A0A2U1LTQ2"/>
<feature type="compositionally biased region" description="Basic and acidic residues" evidence="1">
    <location>
        <begin position="22"/>
        <end position="35"/>
    </location>
</feature>
<organism evidence="2 3">
    <name type="scientific">Artemisia annua</name>
    <name type="common">Sweet wormwood</name>
    <dbReference type="NCBI Taxonomy" id="35608"/>
    <lineage>
        <taxon>Eukaryota</taxon>
        <taxon>Viridiplantae</taxon>
        <taxon>Streptophyta</taxon>
        <taxon>Embryophyta</taxon>
        <taxon>Tracheophyta</taxon>
        <taxon>Spermatophyta</taxon>
        <taxon>Magnoliopsida</taxon>
        <taxon>eudicotyledons</taxon>
        <taxon>Gunneridae</taxon>
        <taxon>Pentapetalae</taxon>
        <taxon>asterids</taxon>
        <taxon>campanulids</taxon>
        <taxon>Asterales</taxon>
        <taxon>Asteraceae</taxon>
        <taxon>Asteroideae</taxon>
        <taxon>Anthemideae</taxon>
        <taxon>Artemisiinae</taxon>
        <taxon>Artemisia</taxon>
    </lineage>
</organism>
<evidence type="ECO:0000256" key="1">
    <source>
        <dbReference type="SAM" id="MobiDB-lite"/>
    </source>
</evidence>
<evidence type="ECO:0000313" key="2">
    <source>
        <dbReference type="EMBL" id="PWA52379.1"/>
    </source>
</evidence>
<dbReference type="STRING" id="35608.A0A2U1LTQ2"/>
<feature type="region of interest" description="Disordered" evidence="1">
    <location>
        <begin position="1"/>
        <end position="105"/>
    </location>
</feature>
<feature type="region of interest" description="Disordered" evidence="1">
    <location>
        <begin position="253"/>
        <end position="283"/>
    </location>
</feature>
<name>A0A2U1LTQ2_ARTAN</name>
<comment type="caution">
    <text evidence="2">The sequence shown here is derived from an EMBL/GenBank/DDBJ whole genome shotgun (WGS) entry which is preliminary data.</text>
</comment>